<organism evidence="2 3">
    <name type="scientific">Saponaria officinalis</name>
    <name type="common">Common soapwort</name>
    <name type="synonym">Lychnis saponaria</name>
    <dbReference type="NCBI Taxonomy" id="3572"/>
    <lineage>
        <taxon>Eukaryota</taxon>
        <taxon>Viridiplantae</taxon>
        <taxon>Streptophyta</taxon>
        <taxon>Embryophyta</taxon>
        <taxon>Tracheophyta</taxon>
        <taxon>Spermatophyta</taxon>
        <taxon>Magnoliopsida</taxon>
        <taxon>eudicotyledons</taxon>
        <taxon>Gunneridae</taxon>
        <taxon>Pentapetalae</taxon>
        <taxon>Caryophyllales</taxon>
        <taxon>Caryophyllaceae</taxon>
        <taxon>Caryophylleae</taxon>
        <taxon>Saponaria</taxon>
    </lineage>
</organism>
<name>A0AAW1KAA9_SAPOF</name>
<evidence type="ECO:0000259" key="1">
    <source>
        <dbReference type="Pfam" id="PF05699"/>
    </source>
</evidence>
<keyword evidence="3" id="KW-1185">Reference proteome</keyword>
<reference evidence="2" key="1">
    <citation type="submission" date="2024-03" db="EMBL/GenBank/DDBJ databases">
        <title>WGS assembly of Saponaria officinalis var. Norfolk2.</title>
        <authorList>
            <person name="Jenkins J."/>
            <person name="Shu S."/>
            <person name="Grimwood J."/>
            <person name="Barry K."/>
            <person name="Goodstein D."/>
            <person name="Schmutz J."/>
            <person name="Leebens-Mack J."/>
            <person name="Osbourn A."/>
        </authorList>
    </citation>
    <scope>NUCLEOTIDE SEQUENCE [LARGE SCALE GENOMIC DNA]</scope>
    <source>
        <strain evidence="2">JIC</strain>
    </source>
</reference>
<comment type="caution">
    <text evidence="2">The sequence shown here is derived from an EMBL/GenBank/DDBJ whole genome shotgun (WGS) entry which is preliminary data.</text>
</comment>
<feature type="domain" description="HAT C-terminal dimerisation" evidence="1">
    <location>
        <begin position="463"/>
        <end position="538"/>
    </location>
</feature>
<evidence type="ECO:0000313" key="3">
    <source>
        <dbReference type="Proteomes" id="UP001443914"/>
    </source>
</evidence>
<dbReference type="GO" id="GO:0046983">
    <property type="term" value="F:protein dimerization activity"/>
    <property type="evidence" value="ECO:0007669"/>
    <property type="project" value="InterPro"/>
</dbReference>
<evidence type="ECO:0000313" key="2">
    <source>
        <dbReference type="EMBL" id="KAK9714746.1"/>
    </source>
</evidence>
<dbReference type="AlphaFoldDB" id="A0AAW1KAA9"/>
<gene>
    <name evidence="2" type="ORF">RND81_06G116800</name>
</gene>
<proteinExistence type="predicted"/>
<dbReference type="InterPro" id="IPR012337">
    <property type="entry name" value="RNaseH-like_sf"/>
</dbReference>
<accession>A0AAW1KAA9</accession>
<dbReference type="PANTHER" id="PTHR45749">
    <property type="match status" value="1"/>
</dbReference>
<dbReference type="PANTHER" id="PTHR45749:SF35">
    <property type="entry name" value="AC-LIKE TRANSPOSASE-RELATED"/>
    <property type="match status" value="1"/>
</dbReference>
<dbReference type="InterPro" id="IPR008906">
    <property type="entry name" value="HATC_C_dom"/>
</dbReference>
<protein>
    <recommendedName>
        <fullName evidence="1">HAT C-terminal dimerisation domain-containing protein</fullName>
    </recommendedName>
</protein>
<dbReference type="Proteomes" id="UP001443914">
    <property type="component" value="Unassembled WGS sequence"/>
</dbReference>
<dbReference type="Pfam" id="PF05699">
    <property type="entry name" value="Dimer_Tnp_hAT"/>
    <property type="match status" value="1"/>
</dbReference>
<dbReference type="SUPFAM" id="SSF53098">
    <property type="entry name" value="Ribonuclease H-like"/>
    <property type="match status" value="1"/>
</dbReference>
<dbReference type="EMBL" id="JBDFQZ010000006">
    <property type="protein sequence ID" value="KAK9714746.1"/>
    <property type="molecule type" value="Genomic_DNA"/>
</dbReference>
<sequence length="564" mass="65983">MDREWLVYSKDLDKVFCFCCKVFKKCQGRGDIVTRGYNDWSHLSLRLKKHETSVEHVKNMTIWYELHLRLGKKQAIHEVAQKYIRKEKEHWKNVLLRIMSVVKFLGKNNLAFRGTNEKLYENSNGNFLGLIEMLAEFDPIIQEHVSRITNNDTHYHYLGPKIQNELIYLNPRAFYTPCGCHSLNLTLCDVANTCGKVRNFLGIIQRIYTIFAHSTKRWLILKEYVKGLAPKYLSSTRWESRIDSVKAIRFQLMEFREALLEVGEVDNNCKIKSEAKSLAMNELGNFDFLVSIIIWYEILYFFNGVSKHLQTKDMLIDVSISQVKALISSFEKYRESGFSKALDIAKQIAYEMNIDPCFPKRREVRRKRHFNESLDDPLRLNEEESFRINYFLQLIDQAISSLNKRFEQYQEYENMFGFMLCSIDDLTLESCCNNLEKALKYNGKADIDGNALYLDLKIFKEFMPKDKMGPISILNHMKSVGGCFLNAVITYRILLTIPVTVASAKRNFSKLKLLKSYLRSTMSQERLNGLTMITIEDKILEKLSYEELIDDFASKNARRSLVFK</sequence>